<proteinExistence type="predicted"/>
<protein>
    <submittedName>
        <fullName evidence="2">Uncharacterized protein</fullName>
    </submittedName>
</protein>
<keyword evidence="3" id="KW-1185">Reference proteome</keyword>
<sequence>MSNKGLQERLLREAGLDLNKAISYCRAMEVSKNQRCGLNHVRGQYPAYNKSCAQCQLKSHFARVCKKKMQPKKVHEVKRNSESEGHNGIEKSKARARQVCTLLAEDKSGNRDSREGRPVKKSKTNPVNNQWNPGKVIEQANKPRSYNVLDDHTIQRNRKDLNLSLKTNRQLKTRKVLNV</sequence>
<accession>A0AAW1IYM2</accession>
<feature type="compositionally biased region" description="Basic and acidic residues" evidence="1">
    <location>
        <begin position="73"/>
        <end position="93"/>
    </location>
</feature>
<reference evidence="2 3" key="1">
    <citation type="journal article" date="2024" name="BMC Genomics">
        <title>De novo assembly and annotation of Popillia japonica's genome with initial clues to its potential as an invasive pest.</title>
        <authorList>
            <person name="Cucini C."/>
            <person name="Boschi S."/>
            <person name="Funari R."/>
            <person name="Cardaioli E."/>
            <person name="Iannotti N."/>
            <person name="Marturano G."/>
            <person name="Paoli F."/>
            <person name="Bruttini M."/>
            <person name="Carapelli A."/>
            <person name="Frati F."/>
            <person name="Nardi F."/>
        </authorList>
    </citation>
    <scope>NUCLEOTIDE SEQUENCE [LARGE SCALE GENOMIC DNA]</scope>
    <source>
        <strain evidence="2">DMR45628</strain>
    </source>
</reference>
<organism evidence="2 3">
    <name type="scientific">Popillia japonica</name>
    <name type="common">Japanese beetle</name>
    <dbReference type="NCBI Taxonomy" id="7064"/>
    <lineage>
        <taxon>Eukaryota</taxon>
        <taxon>Metazoa</taxon>
        <taxon>Ecdysozoa</taxon>
        <taxon>Arthropoda</taxon>
        <taxon>Hexapoda</taxon>
        <taxon>Insecta</taxon>
        <taxon>Pterygota</taxon>
        <taxon>Neoptera</taxon>
        <taxon>Endopterygota</taxon>
        <taxon>Coleoptera</taxon>
        <taxon>Polyphaga</taxon>
        <taxon>Scarabaeiformia</taxon>
        <taxon>Scarabaeidae</taxon>
        <taxon>Rutelinae</taxon>
        <taxon>Popillia</taxon>
    </lineage>
</organism>
<name>A0AAW1IYM2_POPJA</name>
<evidence type="ECO:0000313" key="3">
    <source>
        <dbReference type="Proteomes" id="UP001458880"/>
    </source>
</evidence>
<feature type="compositionally biased region" description="Basic and acidic residues" evidence="1">
    <location>
        <begin position="104"/>
        <end position="118"/>
    </location>
</feature>
<dbReference type="AlphaFoldDB" id="A0AAW1IYM2"/>
<comment type="caution">
    <text evidence="2">The sequence shown here is derived from an EMBL/GenBank/DDBJ whole genome shotgun (WGS) entry which is preliminary data.</text>
</comment>
<feature type="region of interest" description="Disordered" evidence="1">
    <location>
        <begin position="72"/>
        <end position="134"/>
    </location>
</feature>
<dbReference type="EMBL" id="JASPKY010000482">
    <property type="protein sequence ID" value="KAK9695396.1"/>
    <property type="molecule type" value="Genomic_DNA"/>
</dbReference>
<evidence type="ECO:0000313" key="2">
    <source>
        <dbReference type="EMBL" id="KAK9695396.1"/>
    </source>
</evidence>
<evidence type="ECO:0000256" key="1">
    <source>
        <dbReference type="SAM" id="MobiDB-lite"/>
    </source>
</evidence>
<gene>
    <name evidence="2" type="ORF">QE152_g32589</name>
</gene>
<dbReference type="Proteomes" id="UP001458880">
    <property type="component" value="Unassembled WGS sequence"/>
</dbReference>